<gene>
    <name evidence="2" type="ORF">TRIUR3_23090</name>
</gene>
<evidence type="ECO:0000256" key="1">
    <source>
        <dbReference type="SAM" id="MobiDB-lite"/>
    </source>
</evidence>
<dbReference type="AlphaFoldDB" id="M8A0Z0"/>
<dbReference type="STRING" id="4572.M8A0Z0"/>
<reference evidence="2" key="1">
    <citation type="journal article" date="2013" name="Nature">
        <title>Draft genome of the wheat A-genome progenitor Triticum urartu.</title>
        <authorList>
            <person name="Ling H.Q."/>
            <person name="Zhao S."/>
            <person name="Liu D."/>
            <person name="Wang J."/>
            <person name="Sun H."/>
            <person name="Zhang C."/>
            <person name="Fan H."/>
            <person name="Li D."/>
            <person name="Dong L."/>
            <person name="Tao Y."/>
            <person name="Gao C."/>
            <person name="Wu H."/>
            <person name="Li Y."/>
            <person name="Cui Y."/>
            <person name="Guo X."/>
            <person name="Zheng S."/>
            <person name="Wang B."/>
            <person name="Yu K."/>
            <person name="Liang Q."/>
            <person name="Yang W."/>
            <person name="Lou X."/>
            <person name="Chen J."/>
            <person name="Feng M."/>
            <person name="Jian J."/>
            <person name="Zhang X."/>
            <person name="Luo G."/>
            <person name="Jiang Y."/>
            <person name="Liu J."/>
            <person name="Wang Z."/>
            <person name="Sha Y."/>
            <person name="Zhang B."/>
            <person name="Wu H."/>
            <person name="Tang D."/>
            <person name="Shen Q."/>
            <person name="Xue P."/>
            <person name="Zou S."/>
            <person name="Wang X."/>
            <person name="Liu X."/>
            <person name="Wang F."/>
            <person name="Yang Y."/>
            <person name="An X."/>
            <person name="Dong Z."/>
            <person name="Zhang K."/>
            <person name="Zhang X."/>
            <person name="Luo M.C."/>
            <person name="Dvorak J."/>
            <person name="Tong Y."/>
            <person name="Wang J."/>
            <person name="Yang H."/>
            <person name="Li Z."/>
            <person name="Wang D."/>
            <person name="Zhang A."/>
            <person name="Wang J."/>
        </authorList>
    </citation>
    <scope>NUCLEOTIDE SEQUENCE</scope>
</reference>
<organism evidence="2">
    <name type="scientific">Triticum urartu</name>
    <name type="common">Red wild einkorn</name>
    <name type="synonym">Crithodium urartu</name>
    <dbReference type="NCBI Taxonomy" id="4572"/>
    <lineage>
        <taxon>Eukaryota</taxon>
        <taxon>Viridiplantae</taxon>
        <taxon>Streptophyta</taxon>
        <taxon>Embryophyta</taxon>
        <taxon>Tracheophyta</taxon>
        <taxon>Spermatophyta</taxon>
        <taxon>Magnoliopsida</taxon>
        <taxon>Liliopsida</taxon>
        <taxon>Poales</taxon>
        <taxon>Poaceae</taxon>
        <taxon>BOP clade</taxon>
        <taxon>Pooideae</taxon>
        <taxon>Triticodae</taxon>
        <taxon>Triticeae</taxon>
        <taxon>Triticinae</taxon>
        <taxon>Triticum</taxon>
    </lineage>
</organism>
<proteinExistence type="predicted"/>
<dbReference type="EMBL" id="KD186929">
    <property type="protein sequence ID" value="EMS54024.1"/>
    <property type="molecule type" value="Genomic_DNA"/>
</dbReference>
<protein>
    <submittedName>
        <fullName evidence="2">Uncharacterized protein</fullName>
    </submittedName>
</protein>
<evidence type="ECO:0000313" key="2">
    <source>
        <dbReference type="EMBL" id="EMS54024.1"/>
    </source>
</evidence>
<feature type="region of interest" description="Disordered" evidence="1">
    <location>
        <begin position="1"/>
        <end position="48"/>
    </location>
</feature>
<sequence>MPHSTSTAATPMKPFSRSLQRDLNAAVDDDDGKQHSADDGDGKQNTERGLRRPSRLFYLALLYTVFWALKLPYPVSPYPYRCIDVAVSVLHRAELADDEVTDLSKSSPQAPSASLVALCLREH</sequence>
<accession>M8A0Z0</accession>
<name>M8A0Z0_TRIUA</name>
<feature type="compositionally biased region" description="Basic and acidic residues" evidence="1">
    <location>
        <begin position="32"/>
        <end position="48"/>
    </location>
</feature>